<proteinExistence type="predicted"/>
<gene>
    <name evidence="1" type="ORF">UFOPK3772_01910</name>
</gene>
<dbReference type="AlphaFoldDB" id="A0A6J7KQB8"/>
<name>A0A6J7KQB8_9ZZZZ</name>
<protein>
    <submittedName>
        <fullName evidence="1">Unannotated protein</fullName>
    </submittedName>
</protein>
<accession>A0A6J7KQB8</accession>
<reference evidence="1" key="1">
    <citation type="submission" date="2020-05" db="EMBL/GenBank/DDBJ databases">
        <authorList>
            <person name="Chiriac C."/>
            <person name="Salcher M."/>
            <person name="Ghai R."/>
            <person name="Kavagutti S V."/>
        </authorList>
    </citation>
    <scope>NUCLEOTIDE SEQUENCE</scope>
</reference>
<dbReference type="EMBL" id="CAFBNE010000061">
    <property type="protein sequence ID" value="CAB4956619.1"/>
    <property type="molecule type" value="Genomic_DNA"/>
</dbReference>
<sequence length="29" mass="3007">MSPRTRRLVTLAVLGSLVAAVLIATALGR</sequence>
<organism evidence="1">
    <name type="scientific">freshwater metagenome</name>
    <dbReference type="NCBI Taxonomy" id="449393"/>
    <lineage>
        <taxon>unclassified sequences</taxon>
        <taxon>metagenomes</taxon>
        <taxon>ecological metagenomes</taxon>
    </lineage>
</organism>
<evidence type="ECO:0000313" key="1">
    <source>
        <dbReference type="EMBL" id="CAB4956619.1"/>
    </source>
</evidence>